<evidence type="ECO:0000313" key="2">
    <source>
        <dbReference type="EMBL" id="MVM94404.1"/>
    </source>
</evidence>
<feature type="transmembrane region" description="Helical" evidence="1">
    <location>
        <begin position="61"/>
        <end position="83"/>
    </location>
</feature>
<dbReference type="PANTHER" id="PTHR30188">
    <property type="entry name" value="ABC TRANSPORTER PERMEASE PROTEIN-RELATED"/>
    <property type="match status" value="1"/>
</dbReference>
<protein>
    <submittedName>
        <fullName evidence="2">ABC transporter permease</fullName>
    </submittedName>
</protein>
<gene>
    <name evidence="2" type="ORF">GNY86_23000</name>
</gene>
<keyword evidence="1" id="KW-0472">Membrane</keyword>
<comment type="caution">
    <text evidence="2">The sequence shown here is derived from an EMBL/GenBank/DDBJ whole genome shotgun (WGS) entry which is preliminary data.</text>
</comment>
<dbReference type="EMBL" id="WPIP01000764">
    <property type="protein sequence ID" value="MVM94404.1"/>
    <property type="molecule type" value="Genomic_DNA"/>
</dbReference>
<feature type="non-terminal residue" evidence="2">
    <location>
        <position position="96"/>
    </location>
</feature>
<keyword evidence="1" id="KW-0812">Transmembrane</keyword>
<dbReference type="AlphaFoldDB" id="A0A6I4IMH4"/>
<evidence type="ECO:0000313" key="3">
    <source>
        <dbReference type="Proteomes" id="UP000439424"/>
    </source>
</evidence>
<proteinExistence type="predicted"/>
<feature type="transmembrane region" description="Helical" evidence="1">
    <location>
        <begin position="25"/>
        <end position="49"/>
    </location>
</feature>
<accession>A0A6I4IMH4</accession>
<dbReference type="Proteomes" id="UP000439424">
    <property type="component" value="Unassembled WGS sequence"/>
</dbReference>
<sequence>MLLQIIFSLPSAGGFGRFVYQMHRVGVMSLLIITVSGLFIGLVLGLQGYSILVNVGSESMLGTMVSLTLLRELAPVVAALLFAGRAGSALTAEIGS</sequence>
<reference evidence="2 3" key="1">
    <citation type="submission" date="2019-11" db="EMBL/GenBank/DDBJ databases">
        <title>Multidrug-resistant Acinetobacter baumannii moving toward extensively drug-resistant over fifteen years in South of Brazil.</title>
        <authorList>
            <person name="Fedrigo N.H."/>
            <person name="Cerdeira L."/>
            <person name="Fuga B."/>
            <person name="Marini P.V.B."/>
            <person name="Shinohara D.R."/>
            <person name="Carrara-Marroni F.E."/>
            <person name="Lincopan N."/>
            <person name="Tognim M.C.B."/>
        </authorList>
    </citation>
    <scope>NUCLEOTIDE SEQUENCE [LARGE SCALE GENOMIC DNA]</scope>
    <source>
        <strain evidence="2 3">Ac576</strain>
    </source>
</reference>
<dbReference type="InterPro" id="IPR030802">
    <property type="entry name" value="Permease_MalE"/>
</dbReference>
<dbReference type="GO" id="GO:0043190">
    <property type="term" value="C:ATP-binding cassette (ABC) transporter complex"/>
    <property type="evidence" value="ECO:0007669"/>
    <property type="project" value="InterPro"/>
</dbReference>
<dbReference type="Pfam" id="PF02405">
    <property type="entry name" value="MlaE"/>
    <property type="match status" value="1"/>
</dbReference>
<organism evidence="2 3">
    <name type="scientific">Acinetobacter baumannii</name>
    <dbReference type="NCBI Taxonomy" id="470"/>
    <lineage>
        <taxon>Bacteria</taxon>
        <taxon>Pseudomonadati</taxon>
        <taxon>Pseudomonadota</taxon>
        <taxon>Gammaproteobacteria</taxon>
        <taxon>Moraxellales</taxon>
        <taxon>Moraxellaceae</taxon>
        <taxon>Acinetobacter</taxon>
        <taxon>Acinetobacter calcoaceticus/baumannii complex</taxon>
    </lineage>
</organism>
<dbReference type="PANTHER" id="PTHR30188:SF4">
    <property type="entry name" value="PROTEIN TRIGALACTOSYLDIACYLGLYCEROL 1, CHLOROPLASTIC"/>
    <property type="match status" value="1"/>
</dbReference>
<dbReference type="GO" id="GO:0005548">
    <property type="term" value="F:phospholipid transporter activity"/>
    <property type="evidence" value="ECO:0007669"/>
    <property type="project" value="TreeGrafter"/>
</dbReference>
<evidence type="ECO:0000256" key="1">
    <source>
        <dbReference type="SAM" id="Phobius"/>
    </source>
</evidence>
<keyword evidence="1" id="KW-1133">Transmembrane helix</keyword>
<name>A0A6I4IMH4_ACIBA</name>